<evidence type="ECO:0000313" key="1">
    <source>
        <dbReference type="EMBL" id="JAP10868.1"/>
    </source>
</evidence>
<name>A0A0V0GRI6_SOLCH</name>
<protein>
    <submittedName>
        <fullName evidence="1">Putative ovule protein</fullName>
    </submittedName>
</protein>
<accession>A0A0V0GRI6</accession>
<reference evidence="1" key="1">
    <citation type="submission" date="2015-12" db="EMBL/GenBank/DDBJ databases">
        <title>Gene expression during late stages of embryo sac development: a critical building block for successful pollen-pistil interactions.</title>
        <authorList>
            <person name="Liu Y."/>
            <person name="Joly V."/>
            <person name="Sabar M."/>
            <person name="Matton D.P."/>
        </authorList>
    </citation>
    <scope>NUCLEOTIDE SEQUENCE</scope>
</reference>
<organism evidence="1">
    <name type="scientific">Solanum chacoense</name>
    <name type="common">Chaco potato</name>
    <dbReference type="NCBI Taxonomy" id="4108"/>
    <lineage>
        <taxon>Eukaryota</taxon>
        <taxon>Viridiplantae</taxon>
        <taxon>Streptophyta</taxon>
        <taxon>Embryophyta</taxon>
        <taxon>Tracheophyta</taxon>
        <taxon>Spermatophyta</taxon>
        <taxon>Magnoliopsida</taxon>
        <taxon>eudicotyledons</taxon>
        <taxon>Gunneridae</taxon>
        <taxon>Pentapetalae</taxon>
        <taxon>asterids</taxon>
        <taxon>lamiids</taxon>
        <taxon>Solanales</taxon>
        <taxon>Solanaceae</taxon>
        <taxon>Solanoideae</taxon>
        <taxon>Solaneae</taxon>
        <taxon>Solanum</taxon>
    </lineage>
</organism>
<dbReference type="AlphaFoldDB" id="A0A0V0GRI6"/>
<proteinExistence type="predicted"/>
<dbReference type="EMBL" id="GEDG01032322">
    <property type="protein sequence ID" value="JAP10868.1"/>
    <property type="molecule type" value="Transcribed_RNA"/>
</dbReference>
<sequence length="67" mass="7948">MFILLGRVRWMRIYTSKEEVTTLFFGGGVRYAVRCMKKERILVQCIGGWTFHSQVNVFRICLLLVIY</sequence>